<dbReference type="GO" id="GO:0032259">
    <property type="term" value="P:methylation"/>
    <property type="evidence" value="ECO:0007669"/>
    <property type="project" value="UniProtKB-KW"/>
</dbReference>
<feature type="domain" description="Methyltransferase type 11" evidence="1">
    <location>
        <begin position="67"/>
        <end position="159"/>
    </location>
</feature>
<accession>A0ABU1VIC7</accession>
<gene>
    <name evidence="2" type="ORF">J2X09_005007</name>
</gene>
<organism evidence="2 3">
    <name type="scientific">Hydrogenophaga laconesensis</name>
    <dbReference type="NCBI Taxonomy" id="1805971"/>
    <lineage>
        <taxon>Bacteria</taxon>
        <taxon>Pseudomonadati</taxon>
        <taxon>Pseudomonadota</taxon>
        <taxon>Betaproteobacteria</taxon>
        <taxon>Burkholderiales</taxon>
        <taxon>Comamonadaceae</taxon>
        <taxon>Hydrogenophaga</taxon>
    </lineage>
</organism>
<dbReference type="Proteomes" id="UP001265550">
    <property type="component" value="Unassembled WGS sequence"/>
</dbReference>
<dbReference type="RefSeq" id="WP_204734530.1">
    <property type="nucleotide sequence ID" value="NZ_JAVDWE010000021.1"/>
</dbReference>
<dbReference type="Gene3D" id="3.40.50.150">
    <property type="entry name" value="Vaccinia Virus protein VP39"/>
    <property type="match status" value="1"/>
</dbReference>
<name>A0ABU1VIC7_9BURK</name>
<protein>
    <submittedName>
        <fullName evidence="2">SAM-dependent methyltransferase</fullName>
    </submittedName>
</protein>
<proteinExistence type="predicted"/>
<dbReference type="CDD" id="cd02440">
    <property type="entry name" value="AdoMet_MTases"/>
    <property type="match status" value="1"/>
</dbReference>
<evidence type="ECO:0000259" key="1">
    <source>
        <dbReference type="Pfam" id="PF08241"/>
    </source>
</evidence>
<keyword evidence="2" id="KW-0489">Methyltransferase</keyword>
<dbReference type="GO" id="GO:0008168">
    <property type="term" value="F:methyltransferase activity"/>
    <property type="evidence" value="ECO:0007669"/>
    <property type="project" value="UniProtKB-KW"/>
</dbReference>
<dbReference type="PANTHER" id="PTHR43591">
    <property type="entry name" value="METHYLTRANSFERASE"/>
    <property type="match status" value="1"/>
</dbReference>
<dbReference type="PANTHER" id="PTHR43591:SF24">
    <property type="entry name" value="2-METHOXY-6-POLYPRENYL-1,4-BENZOQUINOL METHYLASE, MITOCHONDRIAL"/>
    <property type="match status" value="1"/>
</dbReference>
<keyword evidence="2" id="KW-0808">Transferase</keyword>
<dbReference type="InterPro" id="IPR029063">
    <property type="entry name" value="SAM-dependent_MTases_sf"/>
</dbReference>
<dbReference type="EMBL" id="JAVDWE010000021">
    <property type="protein sequence ID" value="MDR7097233.1"/>
    <property type="molecule type" value="Genomic_DNA"/>
</dbReference>
<reference evidence="2 3" key="1">
    <citation type="submission" date="2023-07" db="EMBL/GenBank/DDBJ databases">
        <title>Sorghum-associated microbial communities from plants grown in Nebraska, USA.</title>
        <authorList>
            <person name="Schachtman D."/>
        </authorList>
    </citation>
    <scope>NUCLEOTIDE SEQUENCE [LARGE SCALE GENOMIC DNA]</scope>
    <source>
        <strain evidence="2 3">BE240</strain>
    </source>
</reference>
<comment type="caution">
    <text evidence="2">The sequence shown here is derived from an EMBL/GenBank/DDBJ whole genome shotgun (WGS) entry which is preliminary data.</text>
</comment>
<dbReference type="InterPro" id="IPR013216">
    <property type="entry name" value="Methyltransf_11"/>
</dbReference>
<keyword evidence="3" id="KW-1185">Reference proteome</keyword>
<evidence type="ECO:0000313" key="2">
    <source>
        <dbReference type="EMBL" id="MDR7097233.1"/>
    </source>
</evidence>
<sequence>MRRHLSRIRHWQGVAKSMAINTVLSIPYMRKVVTRTHVTGIDGNEEQAQMLLQFFEGMADIQNAVILELGPGKTLETLQFARRRGAKYVIAADVTNYHTSQAAYRRGVDYRVFDGSHLPFPDNSVDVVWGCYCMQHFRDPQAMLQEIHRVLRPGGRLICRVDLRDHYHMFVIGRQYDCLRHSPRLWRWMAWNRSSYVNRLRLSEWKQLLANSGFHTDALIPHEDVKLLEENRSHGYLSHLDDQDLKTYRFDGSFQRALCLMLGVLANVELFAEYL</sequence>
<dbReference type="SUPFAM" id="SSF53335">
    <property type="entry name" value="S-adenosyl-L-methionine-dependent methyltransferases"/>
    <property type="match status" value="1"/>
</dbReference>
<dbReference type="Pfam" id="PF08241">
    <property type="entry name" value="Methyltransf_11"/>
    <property type="match status" value="1"/>
</dbReference>
<evidence type="ECO:0000313" key="3">
    <source>
        <dbReference type="Proteomes" id="UP001265550"/>
    </source>
</evidence>